<evidence type="ECO:0000256" key="2">
    <source>
        <dbReference type="ARBA" id="ARBA00010704"/>
    </source>
</evidence>
<reference evidence="6" key="1">
    <citation type="submission" date="2022-04" db="EMBL/GenBank/DDBJ databases">
        <title>Carnegiea gigantea Genome sequencing and assembly v2.</title>
        <authorList>
            <person name="Copetti D."/>
            <person name="Sanderson M.J."/>
            <person name="Burquez A."/>
            <person name="Wojciechowski M.F."/>
        </authorList>
    </citation>
    <scope>NUCLEOTIDE SEQUENCE</scope>
    <source>
        <strain evidence="6">SGP5-SGP5p</strain>
        <tissue evidence="6">Aerial part</tissue>
    </source>
</reference>
<accession>A0A9Q1KG67</accession>
<dbReference type="PANTHER" id="PTHR13673:SF0">
    <property type="entry name" value="VPS35 ENDOSOMAL PROTEIN-SORTING FACTOR-LIKE"/>
    <property type="match status" value="1"/>
</dbReference>
<comment type="similarity">
    <text evidence="2">Belongs to the VPS35L family.</text>
</comment>
<dbReference type="GO" id="GO:0005768">
    <property type="term" value="C:endosome"/>
    <property type="evidence" value="ECO:0007669"/>
    <property type="project" value="UniProtKB-SubCell"/>
</dbReference>
<dbReference type="GO" id="GO:0032456">
    <property type="term" value="P:endocytic recycling"/>
    <property type="evidence" value="ECO:0007669"/>
    <property type="project" value="InterPro"/>
</dbReference>
<sequence>MPSLGFHPIKYSDLWSTDPNCSDVVRKTWQMPRKGTKNVPSPHEIETPTEAFENQEYHHNRIAPVLNESRQWIWDYQQSQLKKLKMRSLETLVHRGNCLTIEVLKDSTKKFALVRSCLAFCEATIPSVSTPVKQLILYLETAEVALISGLVSHADGLLDSAMACLQSGLLFNECPAWSLWVHLGAAGSQVPGSVDALLPASSLPSLGVFNACASSSGWLVWCSPSSVGVGGLVGRPVLSLKVPLSPAEVRRCQLADLLLAKDDLAILLGVNKFQVLRDLMENYLASDIDSSFCDQPVSSSVVPETSFEVGTPFHYSLQKSPKELMVYTRRKKHRKEIVVDEIGLDSPLSEDHRGDYLFS</sequence>
<dbReference type="PANTHER" id="PTHR13673">
    <property type="entry name" value="ESOPHAGEAL CANCER ASSOCIATED PROTEIN"/>
    <property type="match status" value="1"/>
</dbReference>
<evidence type="ECO:0000256" key="1">
    <source>
        <dbReference type="ARBA" id="ARBA00004177"/>
    </source>
</evidence>
<proteinExistence type="inferred from homology"/>
<evidence type="ECO:0000256" key="3">
    <source>
        <dbReference type="ARBA" id="ARBA00022448"/>
    </source>
</evidence>
<evidence type="ECO:0000313" key="6">
    <source>
        <dbReference type="EMBL" id="KAJ8442955.1"/>
    </source>
</evidence>
<evidence type="ECO:0000313" key="7">
    <source>
        <dbReference type="Proteomes" id="UP001153076"/>
    </source>
</evidence>
<dbReference type="Proteomes" id="UP001153076">
    <property type="component" value="Unassembled WGS sequence"/>
</dbReference>
<keyword evidence="5" id="KW-0653">Protein transport</keyword>
<keyword evidence="7" id="KW-1185">Reference proteome</keyword>
<keyword evidence="3" id="KW-0813">Transport</keyword>
<name>A0A9Q1KG67_9CARY</name>
<comment type="subcellular location">
    <subcellularLocation>
        <location evidence="1">Endosome</location>
    </subcellularLocation>
</comment>
<dbReference type="GO" id="GO:0015031">
    <property type="term" value="P:protein transport"/>
    <property type="evidence" value="ECO:0007669"/>
    <property type="project" value="UniProtKB-KW"/>
</dbReference>
<gene>
    <name evidence="6" type="ORF">Cgig2_019528</name>
</gene>
<evidence type="ECO:0000256" key="5">
    <source>
        <dbReference type="ARBA" id="ARBA00022927"/>
    </source>
</evidence>
<protein>
    <submittedName>
        <fullName evidence="6">Uncharacterized protein</fullName>
    </submittedName>
</protein>
<evidence type="ECO:0000256" key="4">
    <source>
        <dbReference type="ARBA" id="ARBA00022753"/>
    </source>
</evidence>
<keyword evidence="4" id="KW-0967">Endosome</keyword>
<comment type="caution">
    <text evidence="6">The sequence shown here is derived from an EMBL/GenBank/DDBJ whole genome shotgun (WGS) entry which is preliminary data.</text>
</comment>
<organism evidence="6 7">
    <name type="scientific">Carnegiea gigantea</name>
    <dbReference type="NCBI Taxonomy" id="171969"/>
    <lineage>
        <taxon>Eukaryota</taxon>
        <taxon>Viridiplantae</taxon>
        <taxon>Streptophyta</taxon>
        <taxon>Embryophyta</taxon>
        <taxon>Tracheophyta</taxon>
        <taxon>Spermatophyta</taxon>
        <taxon>Magnoliopsida</taxon>
        <taxon>eudicotyledons</taxon>
        <taxon>Gunneridae</taxon>
        <taxon>Pentapetalae</taxon>
        <taxon>Caryophyllales</taxon>
        <taxon>Cactineae</taxon>
        <taxon>Cactaceae</taxon>
        <taxon>Cactoideae</taxon>
        <taxon>Echinocereeae</taxon>
        <taxon>Carnegiea</taxon>
    </lineage>
</organism>
<dbReference type="EMBL" id="JAKOGI010000131">
    <property type="protein sequence ID" value="KAJ8442955.1"/>
    <property type="molecule type" value="Genomic_DNA"/>
</dbReference>
<dbReference type="InterPro" id="IPR029705">
    <property type="entry name" value="VPS35L"/>
</dbReference>
<dbReference type="AlphaFoldDB" id="A0A9Q1KG67"/>
<dbReference type="OrthoDB" id="1434007at2759"/>